<evidence type="ECO:0008006" key="4">
    <source>
        <dbReference type="Google" id="ProtNLM"/>
    </source>
</evidence>
<dbReference type="InterPro" id="IPR051199">
    <property type="entry name" value="LPS_LOS_Heptosyltrfase"/>
</dbReference>
<protein>
    <recommendedName>
        <fullName evidence="4">ADP-heptose--lipooligosaccharide heptosyltransferase II</fullName>
    </recommendedName>
</protein>
<dbReference type="EMBL" id="UOFS01000034">
    <property type="protein sequence ID" value="VAW97942.1"/>
    <property type="molecule type" value="Genomic_DNA"/>
</dbReference>
<dbReference type="CDD" id="cd03789">
    <property type="entry name" value="GT9_LPS_heptosyltransferase"/>
    <property type="match status" value="1"/>
</dbReference>
<dbReference type="PANTHER" id="PTHR30160">
    <property type="entry name" value="TETRAACYLDISACCHARIDE 4'-KINASE-RELATED"/>
    <property type="match status" value="1"/>
</dbReference>
<dbReference type="Pfam" id="PF01075">
    <property type="entry name" value="Glyco_transf_9"/>
    <property type="match status" value="1"/>
</dbReference>
<dbReference type="AlphaFoldDB" id="A0A3B1ADD2"/>
<dbReference type="SUPFAM" id="SSF53756">
    <property type="entry name" value="UDP-Glycosyltransferase/glycogen phosphorylase"/>
    <property type="match status" value="1"/>
</dbReference>
<proteinExistence type="predicted"/>
<evidence type="ECO:0000256" key="2">
    <source>
        <dbReference type="ARBA" id="ARBA00022679"/>
    </source>
</evidence>
<reference evidence="3" key="1">
    <citation type="submission" date="2018-06" db="EMBL/GenBank/DDBJ databases">
        <authorList>
            <person name="Zhirakovskaya E."/>
        </authorList>
    </citation>
    <scope>NUCLEOTIDE SEQUENCE</scope>
</reference>
<name>A0A3B1ADD2_9ZZZZ</name>
<keyword evidence="2" id="KW-0808">Transferase</keyword>
<dbReference type="GO" id="GO:0005829">
    <property type="term" value="C:cytosol"/>
    <property type="evidence" value="ECO:0007669"/>
    <property type="project" value="TreeGrafter"/>
</dbReference>
<dbReference type="GO" id="GO:0009244">
    <property type="term" value="P:lipopolysaccharide core region biosynthetic process"/>
    <property type="evidence" value="ECO:0007669"/>
    <property type="project" value="TreeGrafter"/>
</dbReference>
<evidence type="ECO:0000256" key="1">
    <source>
        <dbReference type="ARBA" id="ARBA00022676"/>
    </source>
</evidence>
<dbReference type="Gene3D" id="3.40.50.2000">
    <property type="entry name" value="Glycogen Phosphorylase B"/>
    <property type="match status" value="2"/>
</dbReference>
<organism evidence="3">
    <name type="scientific">hydrothermal vent metagenome</name>
    <dbReference type="NCBI Taxonomy" id="652676"/>
    <lineage>
        <taxon>unclassified sequences</taxon>
        <taxon>metagenomes</taxon>
        <taxon>ecological metagenomes</taxon>
    </lineage>
</organism>
<keyword evidence="1" id="KW-0328">Glycosyltransferase</keyword>
<sequence length="349" mass="39828">MEKFNNVAIDLDSIQTICINCCGLVGDVFIRVPIIEVLRQKFKKAKIITIVDPKAFNVLENQACIDKIVVYDRNKKPRLNYVKNFVKIILLLRERKIDLVVDLYSGGTSAAISKLICKRYRLGFANTKRLRKANNILVESPKFCGQWSQEFGKILLPLGISHTQVRKSASYTCHQGSIESAKKYLKNYNAKYIVINLGTGAVRKNWPVDNFVKLMIKLNNEYGYMPLVITNPSMEQLAVDFEQQYKAHAELIRLPILSLNEVGAFMLLSDFVITGDTSLMHVSFGLKRPTLVLFTHTVPEWHLTEDCACEACFNPDSTNINHCGVPWGKNDLKIEYVYQQFEKLKQKLV</sequence>
<dbReference type="InterPro" id="IPR002201">
    <property type="entry name" value="Glyco_trans_9"/>
</dbReference>
<dbReference type="GO" id="GO:0008713">
    <property type="term" value="F:ADP-heptose-lipopolysaccharide heptosyltransferase activity"/>
    <property type="evidence" value="ECO:0007669"/>
    <property type="project" value="TreeGrafter"/>
</dbReference>
<gene>
    <name evidence="3" type="ORF">MNBD_GAMMA22-398</name>
</gene>
<evidence type="ECO:0000313" key="3">
    <source>
        <dbReference type="EMBL" id="VAW97942.1"/>
    </source>
</evidence>
<accession>A0A3B1ADD2</accession>